<evidence type="ECO:0000313" key="2">
    <source>
        <dbReference type="Proteomes" id="UP000799757"/>
    </source>
</evidence>
<sequence>MHGHEQCQLCSRDREDFWTALEEDLLLSEGTGSRAQLDNSTRDVMEAILRSDPFDASIGPQDEKGTFVLRHDNLTISTSNIFCNPHTGEVTAIIDWDNARAVPRFYGYASLPDFLKLD</sequence>
<evidence type="ECO:0008006" key="3">
    <source>
        <dbReference type="Google" id="ProtNLM"/>
    </source>
</evidence>
<dbReference type="OrthoDB" id="10003767at2759"/>
<keyword evidence="2" id="KW-1185">Reference proteome</keyword>
<reference evidence="1" key="1">
    <citation type="journal article" date="2020" name="Stud. Mycol.">
        <title>101 Dothideomycetes genomes: a test case for predicting lifestyles and emergence of pathogens.</title>
        <authorList>
            <person name="Haridas S."/>
            <person name="Albert R."/>
            <person name="Binder M."/>
            <person name="Bloem J."/>
            <person name="Labutti K."/>
            <person name="Salamov A."/>
            <person name="Andreopoulos B."/>
            <person name="Baker S."/>
            <person name="Barry K."/>
            <person name="Bills G."/>
            <person name="Bluhm B."/>
            <person name="Cannon C."/>
            <person name="Castanera R."/>
            <person name="Culley D."/>
            <person name="Daum C."/>
            <person name="Ezra D."/>
            <person name="Gonzalez J."/>
            <person name="Henrissat B."/>
            <person name="Kuo A."/>
            <person name="Liang C."/>
            <person name="Lipzen A."/>
            <person name="Lutzoni F."/>
            <person name="Magnuson J."/>
            <person name="Mondo S."/>
            <person name="Nolan M."/>
            <person name="Ohm R."/>
            <person name="Pangilinan J."/>
            <person name="Park H.-J."/>
            <person name="Ramirez L."/>
            <person name="Alfaro M."/>
            <person name="Sun H."/>
            <person name="Tritt A."/>
            <person name="Yoshinaga Y."/>
            <person name="Zwiers L.-H."/>
            <person name="Turgeon B."/>
            <person name="Goodwin S."/>
            <person name="Spatafora J."/>
            <person name="Crous P."/>
            <person name="Grigoriev I."/>
        </authorList>
    </citation>
    <scope>NUCLEOTIDE SEQUENCE</scope>
    <source>
        <strain evidence="1">CBS 109.77</strain>
    </source>
</reference>
<accession>A0A6A6XE19</accession>
<dbReference type="AlphaFoldDB" id="A0A6A6XE19"/>
<protein>
    <recommendedName>
        <fullName evidence="3">Aminoglycoside phosphotransferase domain-containing protein</fullName>
    </recommendedName>
</protein>
<dbReference type="EMBL" id="MU001901">
    <property type="protein sequence ID" value="KAF2794145.1"/>
    <property type="molecule type" value="Genomic_DNA"/>
</dbReference>
<name>A0A6A6XE19_9PLEO</name>
<organism evidence="1 2">
    <name type="scientific">Melanomma pulvis-pyrius CBS 109.77</name>
    <dbReference type="NCBI Taxonomy" id="1314802"/>
    <lineage>
        <taxon>Eukaryota</taxon>
        <taxon>Fungi</taxon>
        <taxon>Dikarya</taxon>
        <taxon>Ascomycota</taxon>
        <taxon>Pezizomycotina</taxon>
        <taxon>Dothideomycetes</taxon>
        <taxon>Pleosporomycetidae</taxon>
        <taxon>Pleosporales</taxon>
        <taxon>Melanommataceae</taxon>
        <taxon>Melanomma</taxon>
    </lineage>
</organism>
<evidence type="ECO:0000313" key="1">
    <source>
        <dbReference type="EMBL" id="KAF2794145.1"/>
    </source>
</evidence>
<dbReference type="Proteomes" id="UP000799757">
    <property type="component" value="Unassembled WGS sequence"/>
</dbReference>
<gene>
    <name evidence="1" type="ORF">K505DRAFT_361357</name>
</gene>
<proteinExistence type="predicted"/>